<dbReference type="InterPro" id="IPR015421">
    <property type="entry name" value="PyrdxlP-dep_Trfase_major"/>
</dbReference>
<evidence type="ECO:0000313" key="8">
    <source>
        <dbReference type="Proteomes" id="UP001564408"/>
    </source>
</evidence>
<feature type="region of interest" description="Disordered" evidence="5">
    <location>
        <begin position="396"/>
        <end position="422"/>
    </location>
</feature>
<evidence type="ECO:0000313" key="7">
    <source>
        <dbReference type="EMBL" id="MEY6431848.1"/>
    </source>
</evidence>
<dbReference type="Proteomes" id="UP001564408">
    <property type="component" value="Unassembled WGS sequence"/>
</dbReference>
<dbReference type="Gene3D" id="3.40.640.10">
    <property type="entry name" value="Type I PLP-dependent aspartate aminotransferase-like (Major domain)"/>
    <property type="match status" value="1"/>
</dbReference>
<dbReference type="Pfam" id="PF00266">
    <property type="entry name" value="Aminotran_5"/>
    <property type="match status" value="1"/>
</dbReference>
<proteinExistence type="inferred from homology"/>
<feature type="compositionally biased region" description="Basic residues" evidence="5">
    <location>
        <begin position="213"/>
        <end position="223"/>
    </location>
</feature>
<accession>A0ABV4BEZ3</accession>
<keyword evidence="7" id="KW-0032">Aminotransferase</keyword>
<comment type="catalytic activity">
    <reaction evidence="4">
        <text>(sulfur carrier)-H + L-cysteine = (sulfur carrier)-SH + L-alanine</text>
        <dbReference type="Rhea" id="RHEA:43892"/>
        <dbReference type="Rhea" id="RHEA-COMP:14737"/>
        <dbReference type="Rhea" id="RHEA-COMP:14739"/>
        <dbReference type="ChEBI" id="CHEBI:29917"/>
        <dbReference type="ChEBI" id="CHEBI:35235"/>
        <dbReference type="ChEBI" id="CHEBI:57972"/>
        <dbReference type="ChEBI" id="CHEBI:64428"/>
        <dbReference type="EC" id="2.8.1.7"/>
    </reaction>
</comment>
<dbReference type="RefSeq" id="WP_369666226.1">
    <property type="nucleotide sequence ID" value="NZ_JBDKXB010000004.1"/>
</dbReference>
<dbReference type="EMBL" id="JBDKXB010000004">
    <property type="protein sequence ID" value="MEY6431848.1"/>
    <property type="molecule type" value="Genomic_DNA"/>
</dbReference>
<dbReference type="InterPro" id="IPR000192">
    <property type="entry name" value="Aminotrans_V_dom"/>
</dbReference>
<comment type="similarity">
    <text evidence="2">Belongs to the class-V pyridoxal-phosphate-dependent aminotransferase family. NifS/IscS subfamily.</text>
</comment>
<feature type="domain" description="Aminotransferase class V" evidence="6">
    <location>
        <begin position="5"/>
        <end position="171"/>
    </location>
</feature>
<keyword evidence="3" id="KW-0663">Pyridoxal phosphate</keyword>
<dbReference type="SUPFAM" id="SSF53383">
    <property type="entry name" value="PLP-dependent transferases"/>
    <property type="match status" value="1"/>
</dbReference>
<reference evidence="7 8" key="1">
    <citation type="submission" date="2024-05" db="EMBL/GenBank/DDBJ databases">
        <title>Genome Sequence and Characterization of the New Strain Purple Sulfur Bacterium of Genus Thioalkalicoccus.</title>
        <authorList>
            <person name="Bryantseva I.A."/>
            <person name="Kyndt J.A."/>
            <person name="Imhoff J.F."/>
        </authorList>
    </citation>
    <scope>NUCLEOTIDE SEQUENCE [LARGE SCALE GENOMIC DNA]</scope>
    <source>
        <strain evidence="7 8">Um2</strain>
    </source>
</reference>
<dbReference type="PANTHER" id="PTHR11601:SF34">
    <property type="entry name" value="CYSTEINE DESULFURASE"/>
    <property type="match status" value="1"/>
</dbReference>
<dbReference type="PANTHER" id="PTHR11601">
    <property type="entry name" value="CYSTEINE DESULFURYLASE FAMILY MEMBER"/>
    <property type="match status" value="1"/>
</dbReference>
<gene>
    <name evidence="7" type="ORF">ABC977_05425</name>
</gene>
<sequence>MTRPIYLDYNATTPVAPEVLEAVLPYLREHFGNPSSSHAYGREAQHAVTRARGQVAALIGAAPREMVFTGCATEGNNLAILGVALALRGRGRHLITSAVEHPAVARPMAHLAAQGWVVTVLPVDEAGRVSHSDLAVALRDDTLLVSVMHANNEVGTLQPIAELAALARSPGTLQTGVRRFRLPRSRRFGERSARRDGGVPGTGPGRGAPQRGGAHHGRRRGPRRQCPDSGLDGPGRQNGAVSHEPQLPAPAIPVDDDAAGSRLWPSPDYSRQVKRLRAAVGETVYIAELDASDMQLGVRISDRPYVLLGVVDFPRPDPVRGLAPHCILLDDGRGVNLGRIARVSVGHAFGPTPAEILFQDRDTLQAVLFRERRLSPELIAQRSKALLGRVLGQAIPPTDARLKGPRRAAEPDDGEAESSRPS</sequence>
<name>A0ABV4BEZ3_9GAMM</name>
<dbReference type="Gene3D" id="3.90.1150.10">
    <property type="entry name" value="Aspartate Aminotransferase, domain 1"/>
    <property type="match status" value="1"/>
</dbReference>
<comment type="caution">
    <text evidence="7">The sequence shown here is derived from an EMBL/GenBank/DDBJ whole genome shotgun (WGS) entry which is preliminary data.</text>
</comment>
<evidence type="ECO:0000256" key="1">
    <source>
        <dbReference type="ARBA" id="ARBA00001933"/>
    </source>
</evidence>
<dbReference type="InterPro" id="IPR015422">
    <property type="entry name" value="PyrdxlP-dep_Trfase_small"/>
</dbReference>
<evidence type="ECO:0000259" key="6">
    <source>
        <dbReference type="Pfam" id="PF00266"/>
    </source>
</evidence>
<evidence type="ECO:0000256" key="2">
    <source>
        <dbReference type="ARBA" id="ARBA00006490"/>
    </source>
</evidence>
<evidence type="ECO:0000256" key="4">
    <source>
        <dbReference type="ARBA" id="ARBA00050776"/>
    </source>
</evidence>
<feature type="compositionally biased region" description="Basic and acidic residues" evidence="5">
    <location>
        <begin position="187"/>
        <end position="197"/>
    </location>
</feature>
<dbReference type="GO" id="GO:0008483">
    <property type="term" value="F:transaminase activity"/>
    <property type="evidence" value="ECO:0007669"/>
    <property type="project" value="UniProtKB-KW"/>
</dbReference>
<evidence type="ECO:0000256" key="5">
    <source>
        <dbReference type="SAM" id="MobiDB-lite"/>
    </source>
</evidence>
<keyword evidence="8" id="KW-1185">Reference proteome</keyword>
<evidence type="ECO:0000256" key="3">
    <source>
        <dbReference type="ARBA" id="ARBA00022898"/>
    </source>
</evidence>
<organism evidence="7 8">
    <name type="scientific">Thioalkalicoccus limnaeus</name>
    <dbReference type="NCBI Taxonomy" id="120681"/>
    <lineage>
        <taxon>Bacteria</taxon>
        <taxon>Pseudomonadati</taxon>
        <taxon>Pseudomonadota</taxon>
        <taxon>Gammaproteobacteria</taxon>
        <taxon>Chromatiales</taxon>
        <taxon>Chromatiaceae</taxon>
        <taxon>Thioalkalicoccus</taxon>
    </lineage>
</organism>
<dbReference type="InterPro" id="IPR015424">
    <property type="entry name" value="PyrdxlP-dep_Trfase"/>
</dbReference>
<comment type="cofactor">
    <cofactor evidence="1">
        <name>pyridoxal 5'-phosphate</name>
        <dbReference type="ChEBI" id="CHEBI:597326"/>
    </cofactor>
</comment>
<keyword evidence="7" id="KW-0808">Transferase</keyword>
<feature type="region of interest" description="Disordered" evidence="5">
    <location>
        <begin position="176"/>
        <end position="267"/>
    </location>
</feature>
<protein>
    <submittedName>
        <fullName evidence="7">Aminotransferase class V-fold PLP-dependent enzyme</fullName>
    </submittedName>
</protein>